<evidence type="ECO:0000313" key="2">
    <source>
        <dbReference type="Proteomes" id="UP000313359"/>
    </source>
</evidence>
<gene>
    <name evidence="1" type="ORF">L227DRAFT_474170</name>
</gene>
<protein>
    <recommendedName>
        <fullName evidence="3">Endonuclease/exonuclease/phosphatase domain-containing protein</fullName>
    </recommendedName>
</protein>
<organism evidence="1 2">
    <name type="scientific">Lentinus tigrinus ALCF2SS1-6</name>
    <dbReference type="NCBI Taxonomy" id="1328759"/>
    <lineage>
        <taxon>Eukaryota</taxon>
        <taxon>Fungi</taxon>
        <taxon>Dikarya</taxon>
        <taxon>Basidiomycota</taxon>
        <taxon>Agaricomycotina</taxon>
        <taxon>Agaricomycetes</taxon>
        <taxon>Polyporales</taxon>
        <taxon>Polyporaceae</taxon>
        <taxon>Lentinus</taxon>
    </lineage>
</organism>
<feature type="non-terminal residue" evidence="1">
    <location>
        <position position="1"/>
    </location>
</feature>
<dbReference type="SUPFAM" id="SSF56219">
    <property type="entry name" value="DNase I-like"/>
    <property type="match status" value="1"/>
</dbReference>
<dbReference type="Gene3D" id="3.60.10.10">
    <property type="entry name" value="Endonuclease/exonuclease/phosphatase"/>
    <property type="match status" value="1"/>
</dbReference>
<proteinExistence type="predicted"/>
<dbReference type="OrthoDB" id="2840473at2759"/>
<feature type="non-terminal residue" evidence="1">
    <location>
        <position position="82"/>
    </location>
</feature>
<sequence length="82" mass="9563">YDIIALQEPYMDWTKLTRAHSRWMVLYPCGHHDSRECSRAVMLVSMKLSTKAWYQVPSKCPDMTVVSLKTADGARIHLFNLY</sequence>
<dbReference type="EMBL" id="ML122299">
    <property type="protein sequence ID" value="RPD54986.1"/>
    <property type="molecule type" value="Genomic_DNA"/>
</dbReference>
<dbReference type="AlphaFoldDB" id="A0A5C2RWS8"/>
<evidence type="ECO:0000313" key="1">
    <source>
        <dbReference type="EMBL" id="RPD54986.1"/>
    </source>
</evidence>
<reference evidence="1" key="1">
    <citation type="journal article" date="2018" name="Genome Biol. Evol.">
        <title>Genomics and development of Lentinus tigrinus, a white-rot wood-decaying mushroom with dimorphic fruiting bodies.</title>
        <authorList>
            <person name="Wu B."/>
            <person name="Xu Z."/>
            <person name="Knudson A."/>
            <person name="Carlson A."/>
            <person name="Chen N."/>
            <person name="Kovaka S."/>
            <person name="LaButti K."/>
            <person name="Lipzen A."/>
            <person name="Pennachio C."/>
            <person name="Riley R."/>
            <person name="Schakwitz W."/>
            <person name="Umezawa K."/>
            <person name="Ohm R.A."/>
            <person name="Grigoriev I.V."/>
            <person name="Nagy L.G."/>
            <person name="Gibbons J."/>
            <person name="Hibbett D."/>
        </authorList>
    </citation>
    <scope>NUCLEOTIDE SEQUENCE [LARGE SCALE GENOMIC DNA]</scope>
    <source>
        <strain evidence="1">ALCF2SS1-6</strain>
    </source>
</reference>
<evidence type="ECO:0008006" key="3">
    <source>
        <dbReference type="Google" id="ProtNLM"/>
    </source>
</evidence>
<name>A0A5C2RWS8_9APHY</name>
<dbReference type="Proteomes" id="UP000313359">
    <property type="component" value="Unassembled WGS sequence"/>
</dbReference>
<dbReference type="STRING" id="1328759.A0A5C2RWS8"/>
<keyword evidence="2" id="KW-1185">Reference proteome</keyword>
<accession>A0A5C2RWS8</accession>
<dbReference type="InterPro" id="IPR036691">
    <property type="entry name" value="Endo/exonu/phosph_ase_sf"/>
</dbReference>